<sequence length="734" mass="83255">MTENAPVVSELCDICRTIDFATYFQPPVEGEPATKNGVGGLHYKSRELGLRADLGEKKASCAFCRLVYAATDVFPRSERAAITVSSVLCGTSRTEDGVKSTSAYYMHVLINLNGSRTSTFIQLLADSAHLLGLRSDFLARIPRQDTFDMRQALEWIEKCKIEHGSLCDTLEGDTDGAIPTPQPDGLLAIDLLNMCICHMPEGSEYAALSYCWPKKAYLTLLKENRAALFELGALEENMSNLPGTIQDAISCTKELKIRYLWIDALCIVQDDVDQKGDQLRQMDRVYNCASLTLVCAYPVPHNTDDPCSGFPGYNRPDARRVREVQTVKGLRLMAASPDVDDSIQRTRWYTRCWTFQEGLLSRRLLYFTPRQVYFQCSCNVYCEDTVGEDISPSTHVSPGNTVWNTKSRNPANTETGHWGEWALSRKPLGGVMSMLLNYEYALSAYTYREVSYASDMLNAFDGIKAVLSDAMQTDFWQGIPEKIFPQALCWQLRGSYRRRRLWPADGLPSEPLFASWTWAGWESSVNLNDYMSIQMYRTEAEFYIINDDAIATRLAVEPEWESMQNQRAHPLVIKAFLPNIVPRHMVDASSKAWRNARTLGVWTTSASFILDGTHHVLTTAYNHEKLWRDSTNFAIKDQYGDTAGSMLLPKTYFEDFGADWVKREFILISRSLPLESQITHFDEKLYDRKKGWCCLNVMMISRTGEYTAFRAGMGILHKEAWVKAKPMTTFVKLM</sequence>
<evidence type="ECO:0000259" key="1">
    <source>
        <dbReference type="Pfam" id="PF06985"/>
    </source>
</evidence>
<evidence type="ECO:0000313" key="3">
    <source>
        <dbReference type="Proteomes" id="UP000663193"/>
    </source>
</evidence>
<proteinExistence type="predicted"/>
<dbReference type="PANTHER" id="PTHR33112:SF12">
    <property type="entry name" value="HETEROKARYON INCOMPATIBILITY DOMAIN-CONTAINING PROTEIN"/>
    <property type="match status" value="1"/>
</dbReference>
<organism evidence="2 3">
    <name type="scientific">Phaeosphaeria nodorum (strain SN15 / ATCC MYA-4574 / FGSC 10173)</name>
    <name type="common">Glume blotch fungus</name>
    <name type="synonym">Parastagonospora nodorum</name>
    <dbReference type="NCBI Taxonomy" id="321614"/>
    <lineage>
        <taxon>Eukaryota</taxon>
        <taxon>Fungi</taxon>
        <taxon>Dikarya</taxon>
        <taxon>Ascomycota</taxon>
        <taxon>Pezizomycotina</taxon>
        <taxon>Dothideomycetes</taxon>
        <taxon>Pleosporomycetidae</taxon>
        <taxon>Pleosporales</taxon>
        <taxon>Pleosporineae</taxon>
        <taxon>Phaeosphaeriaceae</taxon>
        <taxon>Parastagonospora</taxon>
    </lineage>
</organism>
<gene>
    <name evidence="2" type="ORF">JI435_088770</name>
</gene>
<dbReference type="AlphaFoldDB" id="A0A7U2F693"/>
<name>A0A7U2F693_PHANO</name>
<dbReference type="OrthoDB" id="5135333at2759"/>
<feature type="domain" description="Heterokaryon incompatibility" evidence="1">
    <location>
        <begin position="205"/>
        <end position="357"/>
    </location>
</feature>
<dbReference type="EMBL" id="CP069029">
    <property type="protein sequence ID" value="QRC97339.1"/>
    <property type="molecule type" value="Genomic_DNA"/>
</dbReference>
<dbReference type="InterPro" id="IPR010730">
    <property type="entry name" value="HET"/>
</dbReference>
<keyword evidence="3" id="KW-1185">Reference proteome</keyword>
<dbReference type="PANTHER" id="PTHR33112">
    <property type="entry name" value="DOMAIN PROTEIN, PUTATIVE-RELATED"/>
    <property type="match status" value="1"/>
</dbReference>
<dbReference type="VEuPathDB" id="FungiDB:JI435_088770"/>
<dbReference type="Pfam" id="PF06985">
    <property type="entry name" value="HET"/>
    <property type="match status" value="1"/>
</dbReference>
<evidence type="ECO:0000313" key="2">
    <source>
        <dbReference type="EMBL" id="QRC97339.1"/>
    </source>
</evidence>
<reference evidence="3" key="1">
    <citation type="journal article" date="2021" name="BMC Genomics">
        <title>Chromosome-level genome assembly and manually-curated proteome of model necrotroph Parastagonospora nodorum Sn15 reveals a genome-wide trove of candidate effector homologs, and redundancy of virulence-related functions within an accessory chromosome.</title>
        <authorList>
            <person name="Bertazzoni S."/>
            <person name="Jones D.A.B."/>
            <person name="Phan H.T."/>
            <person name="Tan K.-C."/>
            <person name="Hane J.K."/>
        </authorList>
    </citation>
    <scope>NUCLEOTIDE SEQUENCE [LARGE SCALE GENOMIC DNA]</scope>
    <source>
        <strain evidence="3">SN15 / ATCC MYA-4574 / FGSC 10173)</strain>
    </source>
</reference>
<accession>A0A7U2F693</accession>
<dbReference type="Proteomes" id="UP000663193">
    <property type="component" value="Chromosome 7"/>
</dbReference>
<protein>
    <recommendedName>
        <fullName evidence="1">Heterokaryon incompatibility domain-containing protein</fullName>
    </recommendedName>
</protein>